<feature type="compositionally biased region" description="Basic residues" evidence="6">
    <location>
        <begin position="1242"/>
        <end position="1252"/>
    </location>
</feature>
<dbReference type="InterPro" id="IPR011989">
    <property type="entry name" value="ARM-like"/>
</dbReference>
<protein>
    <submittedName>
        <fullName evidence="7">Sister chromatid cohesion protein pds5</fullName>
    </submittedName>
</protein>
<feature type="region of interest" description="Disordered" evidence="6">
    <location>
        <begin position="1192"/>
        <end position="1300"/>
    </location>
</feature>
<evidence type="ECO:0000313" key="7">
    <source>
        <dbReference type="EMBL" id="KAJ1985184.1"/>
    </source>
</evidence>
<keyword evidence="4" id="KW-0539">Nucleus</keyword>
<evidence type="ECO:0000256" key="5">
    <source>
        <dbReference type="ARBA" id="ARBA00023306"/>
    </source>
</evidence>
<evidence type="ECO:0000256" key="1">
    <source>
        <dbReference type="ARBA" id="ARBA00004123"/>
    </source>
</evidence>
<keyword evidence="3" id="KW-0498">Mitosis</keyword>
<dbReference type="EMBL" id="JANBQB010000003">
    <property type="protein sequence ID" value="KAJ1985184.1"/>
    <property type="molecule type" value="Genomic_DNA"/>
</dbReference>
<dbReference type="InterPro" id="IPR016024">
    <property type="entry name" value="ARM-type_fold"/>
</dbReference>
<sequence length="1300" mass="144233">METLVQLQFKQRLIAAGRKTIPPAELTKRLKALHTELAELDQERVDVHSLDSVTQDLISPALTAHKDRGVQILTACCIADVLRLYAPEAPYDERQLHAIFDFFLAQLAHLAQPDDPHAALYFYLLESLSTVKSVVLAVDLDRPEELVTEFFRLFFDVIRPDQSRNLQLCMMDILQQLVEEAPTVPQEVVDIILAQFLKKRQTANPPAYQLACDLCNAATDRLQKYVCQYFTDVIVTASQTTARPDSADDAHGSLSDRLSDFKTAHYLIKELNRACPGLLLNVIPQLEEELTLDDVHLRTLATSVLGDMIAERGHALVRRYPSAWRAWIQRKNDKSHQVRGLWAELAVNLYQAQPQLGRDLNESVLAKLADPEERVRSAICQALGQLDYETLAYSLLDPQIITELGHRCRDKKPTVRQKAIQALSRMFDMAYPAIAARDPAALVRFSQIPTMVLNPLYTNDAELTDAVEQSLVGTILNPTTQLDDRQRTQRLLITLSFLDARAFNAFRSILLRQAATRRDMQAFLDCCDQYNTVSGPQDDSAQETTMLTLLNQLTRRLASKLPDPARHVQQLFNFANLHDNRAHRLIRDIMELQQGYQSVTKAQRKALSRLASLSPGVAGTFTILLRRVGLSVVNSATIPPLMDVIREASKAPALPAPAADSEPATQPSALGALSQRGSQLSLTDPSATPPTTTAWTAHDLVGPAQQLLDAVSTVFPGLYKQHLADLFQLLQPTETEASLPGALEHGLQALAQYARKFPADLPAGEQTTAQLHALVLGDAVPQAKYAAVVLAHAHEGPQPCSAVLRELVAALPRDTNHAEWATPAVVAHLTALAQLARYQPQAFSEHSEEVVGFVVKQVLLRELPPAQRSKQALNRDWVEPHELDATAQCKVVALKVLTNRLLGLLPSQHSAAQAQALAKPVMAMLQQLVTHEGELLPAKSTPAAVRSYLRLTAAKCMLQLATQHRYDARITVSQMEQLGLMVQDSCFQVRFAFVTKLIKHLSQFQVPTRYLACLFLVAFDPEPDMKTTVRAFVKRQLALPAVRDQHSTLYENMVTRLIHLLAHHPDFKPADDELVLFSRYLEFYLDLVASADNVSLIFYLASQVKTVGDASLGRYDPGQTLPARAEYIYVLSDLCQFILQEKCHSHQWSLPSFPGTAPLPPDLYFPLESDQAMALIAKKSYITSGFIRQRTAAGHAGQGTRRHAQRHEPRATATPRKQRRAAKGSRSSSDGEGESDAETRHARTPSKRRRRQASTSTTPSKSVRSTAATPVRRNTPRATRSARAGQYHDDAHSTASDGSA</sequence>
<proteinExistence type="predicted"/>
<organism evidence="7 8">
    <name type="scientific">Dimargaris verticillata</name>
    <dbReference type="NCBI Taxonomy" id="2761393"/>
    <lineage>
        <taxon>Eukaryota</taxon>
        <taxon>Fungi</taxon>
        <taxon>Fungi incertae sedis</taxon>
        <taxon>Zoopagomycota</taxon>
        <taxon>Kickxellomycotina</taxon>
        <taxon>Dimargaritomycetes</taxon>
        <taxon>Dimargaritales</taxon>
        <taxon>Dimargaritaceae</taxon>
        <taxon>Dimargaris</taxon>
    </lineage>
</organism>
<evidence type="ECO:0000313" key="8">
    <source>
        <dbReference type="Proteomes" id="UP001151582"/>
    </source>
</evidence>
<name>A0A9W8EFM6_9FUNG</name>
<dbReference type="SUPFAM" id="SSF48371">
    <property type="entry name" value="ARM repeat"/>
    <property type="match status" value="1"/>
</dbReference>
<reference evidence="7" key="1">
    <citation type="submission" date="2022-07" db="EMBL/GenBank/DDBJ databases">
        <title>Phylogenomic reconstructions and comparative analyses of Kickxellomycotina fungi.</title>
        <authorList>
            <person name="Reynolds N.K."/>
            <person name="Stajich J.E."/>
            <person name="Barry K."/>
            <person name="Grigoriev I.V."/>
            <person name="Crous P."/>
            <person name="Smith M.E."/>
        </authorList>
    </citation>
    <scope>NUCLEOTIDE SEQUENCE</scope>
    <source>
        <strain evidence="7">RSA 567</strain>
    </source>
</reference>
<comment type="subcellular location">
    <subcellularLocation>
        <location evidence="1">Nucleus</location>
    </subcellularLocation>
</comment>
<dbReference type="Proteomes" id="UP001151582">
    <property type="component" value="Unassembled WGS sequence"/>
</dbReference>
<feature type="region of interest" description="Disordered" evidence="6">
    <location>
        <begin position="653"/>
        <end position="693"/>
    </location>
</feature>
<evidence type="ECO:0000256" key="4">
    <source>
        <dbReference type="ARBA" id="ARBA00023242"/>
    </source>
</evidence>
<gene>
    <name evidence="7" type="primary">PDS5</name>
    <name evidence="7" type="ORF">H4R34_000142</name>
</gene>
<dbReference type="OrthoDB" id="200660at2759"/>
<feature type="compositionally biased region" description="Low complexity" evidence="6">
    <location>
        <begin position="683"/>
        <end position="693"/>
    </location>
</feature>
<dbReference type="InterPro" id="IPR039776">
    <property type="entry name" value="Pds5"/>
</dbReference>
<feature type="compositionally biased region" description="Polar residues" evidence="6">
    <location>
        <begin position="1253"/>
        <end position="1268"/>
    </location>
</feature>
<feature type="compositionally biased region" description="Low complexity" evidence="6">
    <location>
        <begin position="653"/>
        <end position="664"/>
    </location>
</feature>
<dbReference type="GO" id="GO:0005634">
    <property type="term" value="C:nucleus"/>
    <property type="evidence" value="ECO:0007669"/>
    <property type="project" value="UniProtKB-SubCell"/>
</dbReference>
<keyword evidence="5" id="KW-0131">Cell cycle</keyword>
<dbReference type="CDD" id="cd19953">
    <property type="entry name" value="PDS5"/>
    <property type="match status" value="1"/>
</dbReference>
<evidence type="ECO:0000256" key="3">
    <source>
        <dbReference type="ARBA" id="ARBA00022776"/>
    </source>
</evidence>
<dbReference type="Gene3D" id="1.25.10.10">
    <property type="entry name" value="Leucine-rich Repeat Variant"/>
    <property type="match status" value="1"/>
</dbReference>
<dbReference type="Pfam" id="PF20168">
    <property type="entry name" value="PDS5"/>
    <property type="match status" value="1"/>
</dbReference>
<keyword evidence="8" id="KW-1185">Reference proteome</keyword>
<dbReference type="PANTHER" id="PTHR12663">
    <property type="entry name" value="ANDROGEN INDUCED INHIBITOR OF PROLIFERATION AS3 / PDS5-RELATED"/>
    <property type="match status" value="1"/>
</dbReference>
<keyword evidence="2" id="KW-0132">Cell division</keyword>
<accession>A0A9W8EFM6</accession>
<evidence type="ECO:0000256" key="6">
    <source>
        <dbReference type="SAM" id="MobiDB-lite"/>
    </source>
</evidence>
<dbReference type="GO" id="GO:0051301">
    <property type="term" value="P:cell division"/>
    <property type="evidence" value="ECO:0007669"/>
    <property type="project" value="UniProtKB-KW"/>
</dbReference>
<dbReference type="GO" id="GO:0007064">
    <property type="term" value="P:mitotic sister chromatid cohesion"/>
    <property type="evidence" value="ECO:0007669"/>
    <property type="project" value="InterPro"/>
</dbReference>
<evidence type="ECO:0000256" key="2">
    <source>
        <dbReference type="ARBA" id="ARBA00022618"/>
    </source>
</evidence>
<dbReference type="GO" id="GO:0000785">
    <property type="term" value="C:chromatin"/>
    <property type="evidence" value="ECO:0007669"/>
    <property type="project" value="TreeGrafter"/>
</dbReference>
<comment type="caution">
    <text evidence="7">The sequence shown here is derived from an EMBL/GenBank/DDBJ whole genome shotgun (WGS) entry which is preliminary data.</text>
</comment>
<dbReference type="GO" id="GO:0006281">
    <property type="term" value="P:DNA repair"/>
    <property type="evidence" value="ECO:0007669"/>
    <property type="project" value="TreeGrafter"/>
</dbReference>
<dbReference type="PANTHER" id="PTHR12663:SF0">
    <property type="entry name" value="PRECOCIOUS DISSOCIATION OF SISTERS 5, ISOFORM A"/>
    <property type="match status" value="1"/>
</dbReference>